<keyword evidence="1" id="KW-0812">Transmembrane</keyword>
<reference evidence="2 3" key="1">
    <citation type="submission" date="2019-08" db="EMBL/GenBank/DDBJ databases">
        <title>Bradyrhizobium hipponensis sp. nov., a rhizobium isolated from a Lupinus angustifolius root nodule in Tunisia.</title>
        <authorList>
            <person name="Off K."/>
            <person name="Rejili M."/>
            <person name="Mars M."/>
            <person name="Brachmann A."/>
            <person name="Marin M."/>
        </authorList>
    </citation>
    <scope>NUCLEOTIDE SEQUENCE [LARGE SCALE GENOMIC DNA]</scope>
    <source>
        <strain evidence="2 3">CTAW11</strain>
    </source>
</reference>
<evidence type="ECO:0000256" key="1">
    <source>
        <dbReference type="SAM" id="Phobius"/>
    </source>
</evidence>
<name>A0A5S4X4D5_9BRAD</name>
<keyword evidence="3" id="KW-1185">Reference proteome</keyword>
<proteinExistence type="predicted"/>
<keyword evidence="1" id="KW-0472">Membrane</keyword>
<gene>
    <name evidence="2" type="ORF">FXB38_00660</name>
</gene>
<organism evidence="2 3">
    <name type="scientific">Bradyrhizobium cytisi</name>
    <dbReference type="NCBI Taxonomy" id="515489"/>
    <lineage>
        <taxon>Bacteria</taxon>
        <taxon>Pseudomonadati</taxon>
        <taxon>Pseudomonadota</taxon>
        <taxon>Alphaproteobacteria</taxon>
        <taxon>Hyphomicrobiales</taxon>
        <taxon>Nitrobacteraceae</taxon>
        <taxon>Bradyrhizobium</taxon>
    </lineage>
</organism>
<evidence type="ECO:0000313" key="3">
    <source>
        <dbReference type="Proteomes" id="UP000324853"/>
    </source>
</evidence>
<sequence>MAGRGGWARPGRYYWPRGGAIAAGAAIGFVSAATAAAWAGAAPAPGMCWYYTDPSRTQGFWDYCQ</sequence>
<dbReference type="Proteomes" id="UP000324853">
    <property type="component" value="Unassembled WGS sequence"/>
</dbReference>
<keyword evidence="1" id="KW-1133">Transmembrane helix</keyword>
<protein>
    <submittedName>
        <fullName evidence="2">Uncharacterized protein</fullName>
    </submittedName>
</protein>
<feature type="transmembrane region" description="Helical" evidence="1">
    <location>
        <begin position="20"/>
        <end position="41"/>
    </location>
</feature>
<comment type="caution">
    <text evidence="2">The sequence shown here is derived from an EMBL/GenBank/DDBJ whole genome shotgun (WGS) entry which is preliminary data.</text>
</comment>
<dbReference type="EMBL" id="VSSR01000001">
    <property type="protein sequence ID" value="TYL88888.1"/>
    <property type="molecule type" value="Genomic_DNA"/>
</dbReference>
<evidence type="ECO:0000313" key="2">
    <source>
        <dbReference type="EMBL" id="TYL88888.1"/>
    </source>
</evidence>
<accession>A0A5S4X4D5</accession>
<dbReference type="AlphaFoldDB" id="A0A5S4X4D5"/>